<keyword evidence="2" id="KW-1185">Reference proteome</keyword>
<accession>A0AA50F3B5</accession>
<sequence>MAVLASFSSKPGSTKDAALRALRQLPEAIKKLPKDAGASAVLSTVEEALSKAMGAELAPVQKKAKKAAKASE</sequence>
<evidence type="ECO:0000313" key="1">
    <source>
        <dbReference type="EMBL" id="WLW41053.1"/>
    </source>
</evidence>
<name>A0AA50F3B5_9CAUD</name>
<evidence type="ECO:0000313" key="2">
    <source>
        <dbReference type="Proteomes" id="UP001234853"/>
    </source>
</evidence>
<reference evidence="1" key="1">
    <citation type="submission" date="2023-05" db="EMBL/GenBank/DDBJ databases">
        <title>Genome analysis of newly isolated bacteriophages.</title>
        <authorList>
            <person name="Wojcicki M."/>
            <person name="Swider O."/>
            <person name="Srednicka P."/>
            <person name="Shymialevich D."/>
        </authorList>
    </citation>
    <scope>NUCLEOTIDE SEQUENCE</scope>
</reference>
<dbReference type="EMBL" id="OR067835">
    <property type="protein sequence ID" value="WLW41053.1"/>
    <property type="molecule type" value="Genomic_DNA"/>
</dbReference>
<organism evidence="1 2">
    <name type="scientific">Salmonella phage KKP 3828</name>
    <dbReference type="NCBI Taxonomy" id="3041358"/>
    <lineage>
        <taxon>Viruses</taxon>
        <taxon>Duplodnaviria</taxon>
        <taxon>Heunggongvirae</taxon>
        <taxon>Uroviricota</taxon>
        <taxon>Caudoviricetes</taxon>
        <taxon>Autographivirales</taxon>
        <taxon>Autoscriptoviridae</taxon>
        <taxon>Slopekvirinae</taxon>
        <taxon>Koutsourovirus</taxon>
        <taxon>Koutsourovirus KKP3828</taxon>
    </lineage>
</organism>
<gene>
    <name evidence="1" type="ORF">IBHPHPPA_00053</name>
</gene>
<dbReference type="Proteomes" id="UP001234853">
    <property type="component" value="Segment"/>
</dbReference>
<protein>
    <submittedName>
        <fullName evidence="1">Uncharacterized protein</fullName>
    </submittedName>
</protein>
<proteinExistence type="predicted"/>